<name>X1CW72_9ZZZZ</name>
<feature type="non-terminal residue" evidence="1">
    <location>
        <position position="239"/>
    </location>
</feature>
<sequence>MGKKELDKETALRRFNKGKKHFEKTIASNILQRLVSLEKHLFEETGQEMTGIEKDAAIRDFYKHVIEIYDKKIGVSPRNIEILPIEDMHNHLLDDLVAERIYKKIEKLRPKYIKKLQIKERNEHIKKECEIQKERIELHISIYKIVKDIRISIWQYWNGLYMAHIYENILWWVGSLKNTVQSLAEIDLSPSVYEDVLSFKGFNLERFLVTDPEIRKRNFFPYFRNSTYESQGSDIDCLK</sequence>
<reference evidence="1" key="1">
    <citation type="journal article" date="2014" name="Front. Microbiol.">
        <title>High frequency of phylogenetically diverse reductive dehalogenase-homologous genes in deep subseafloor sedimentary metagenomes.</title>
        <authorList>
            <person name="Kawai M."/>
            <person name="Futagami T."/>
            <person name="Toyoda A."/>
            <person name="Takaki Y."/>
            <person name="Nishi S."/>
            <person name="Hori S."/>
            <person name="Arai W."/>
            <person name="Tsubouchi T."/>
            <person name="Morono Y."/>
            <person name="Uchiyama I."/>
            <person name="Ito T."/>
            <person name="Fujiyama A."/>
            <person name="Inagaki F."/>
            <person name="Takami H."/>
        </authorList>
    </citation>
    <scope>NUCLEOTIDE SEQUENCE</scope>
    <source>
        <strain evidence="1">Expedition CK06-06</strain>
    </source>
</reference>
<evidence type="ECO:0000313" key="1">
    <source>
        <dbReference type="EMBL" id="GAG97207.1"/>
    </source>
</evidence>
<comment type="caution">
    <text evidence="1">The sequence shown here is derived from an EMBL/GenBank/DDBJ whole genome shotgun (WGS) entry which is preliminary data.</text>
</comment>
<dbReference type="EMBL" id="BART01027780">
    <property type="protein sequence ID" value="GAG97207.1"/>
    <property type="molecule type" value="Genomic_DNA"/>
</dbReference>
<gene>
    <name evidence="1" type="ORF">S01H4_49159</name>
</gene>
<proteinExistence type="predicted"/>
<accession>X1CW72</accession>
<organism evidence="1">
    <name type="scientific">marine sediment metagenome</name>
    <dbReference type="NCBI Taxonomy" id="412755"/>
    <lineage>
        <taxon>unclassified sequences</taxon>
        <taxon>metagenomes</taxon>
        <taxon>ecological metagenomes</taxon>
    </lineage>
</organism>
<dbReference type="AlphaFoldDB" id="X1CW72"/>
<protein>
    <submittedName>
        <fullName evidence="1">Uncharacterized protein</fullName>
    </submittedName>
</protein>